<feature type="domain" description="HTH myb-type" evidence="7">
    <location>
        <begin position="1"/>
        <end position="56"/>
    </location>
</feature>
<dbReference type="PROSITE" id="PS50090">
    <property type="entry name" value="MYB_LIKE"/>
    <property type="match status" value="2"/>
</dbReference>
<dbReference type="InterPro" id="IPR017930">
    <property type="entry name" value="Myb_dom"/>
</dbReference>
<dbReference type="InterPro" id="IPR009057">
    <property type="entry name" value="Homeodomain-like_sf"/>
</dbReference>
<dbReference type="PANTHER" id="PTHR46621:SF1">
    <property type="entry name" value="SNRNA-ACTIVATING PROTEIN COMPLEX SUBUNIT 4"/>
    <property type="match status" value="1"/>
</dbReference>
<dbReference type="SMART" id="SM00717">
    <property type="entry name" value="SANT"/>
    <property type="match status" value="2"/>
</dbReference>
<dbReference type="GO" id="GO:0001006">
    <property type="term" value="F:RNA polymerase III type 3 promoter sequence-specific DNA binding"/>
    <property type="evidence" value="ECO:0007669"/>
    <property type="project" value="TreeGrafter"/>
</dbReference>
<feature type="domain" description="SANT" evidence="6">
    <location>
        <begin position="1"/>
        <end position="56"/>
    </location>
</feature>
<dbReference type="PANTHER" id="PTHR46621">
    <property type="entry name" value="SNRNA-ACTIVATING PROTEIN COMPLEX SUBUNIT 4"/>
    <property type="match status" value="1"/>
</dbReference>
<evidence type="ECO:0000256" key="4">
    <source>
        <dbReference type="ARBA" id="ARBA00023242"/>
    </source>
</evidence>
<keyword evidence="3" id="KW-0804">Transcription</keyword>
<gene>
    <name evidence="9" type="ORF">HINF_LOCUS67114</name>
    <name evidence="8" type="ORF">HINF_LOCUS9353</name>
</gene>
<dbReference type="EMBL" id="CATOUU010000232">
    <property type="protein sequence ID" value="CAI9921708.1"/>
    <property type="molecule type" value="Genomic_DNA"/>
</dbReference>
<feature type="domain" description="Myb-like" evidence="5">
    <location>
        <begin position="59"/>
        <end position="109"/>
    </location>
</feature>
<dbReference type="GO" id="GO:0019185">
    <property type="term" value="C:snRNA-activating protein complex"/>
    <property type="evidence" value="ECO:0007669"/>
    <property type="project" value="TreeGrafter"/>
</dbReference>
<dbReference type="GO" id="GO:0042796">
    <property type="term" value="P:snRNA transcription by RNA polymerase III"/>
    <property type="evidence" value="ECO:0007669"/>
    <property type="project" value="TreeGrafter"/>
</dbReference>
<evidence type="ECO:0000313" key="10">
    <source>
        <dbReference type="Proteomes" id="UP001642409"/>
    </source>
</evidence>
<dbReference type="SUPFAM" id="SSF46689">
    <property type="entry name" value="Homeodomain-like"/>
    <property type="match status" value="1"/>
</dbReference>
<keyword evidence="2 8" id="KW-0238">DNA-binding</keyword>
<evidence type="ECO:0000256" key="2">
    <source>
        <dbReference type="ARBA" id="ARBA00023125"/>
    </source>
</evidence>
<dbReference type="InterPro" id="IPR017884">
    <property type="entry name" value="SANT_dom"/>
</dbReference>
<evidence type="ECO:0000256" key="3">
    <source>
        <dbReference type="ARBA" id="ARBA00023163"/>
    </source>
</evidence>
<keyword evidence="1" id="KW-0805">Transcription regulation</keyword>
<feature type="domain" description="Myb-like" evidence="5">
    <location>
        <begin position="1"/>
        <end position="52"/>
    </location>
</feature>
<evidence type="ECO:0000259" key="7">
    <source>
        <dbReference type="PROSITE" id="PS51294"/>
    </source>
</evidence>
<evidence type="ECO:0000313" key="9">
    <source>
        <dbReference type="EMBL" id="CAL6093696.1"/>
    </source>
</evidence>
<keyword evidence="10" id="KW-1185">Reference proteome</keyword>
<evidence type="ECO:0000313" key="8">
    <source>
        <dbReference type="EMBL" id="CAI9921708.1"/>
    </source>
</evidence>
<evidence type="ECO:0000259" key="5">
    <source>
        <dbReference type="PROSITE" id="PS50090"/>
    </source>
</evidence>
<accession>A0AA86NMG1</accession>
<evidence type="ECO:0000256" key="1">
    <source>
        <dbReference type="ARBA" id="ARBA00023015"/>
    </source>
</evidence>
<dbReference type="InterPro" id="IPR001005">
    <property type="entry name" value="SANT/Myb"/>
</dbReference>
<dbReference type="GO" id="GO:0042795">
    <property type="term" value="P:snRNA transcription by RNA polymerase II"/>
    <property type="evidence" value="ECO:0007669"/>
    <property type="project" value="TreeGrafter"/>
</dbReference>
<reference evidence="8" key="1">
    <citation type="submission" date="2023-06" db="EMBL/GenBank/DDBJ databases">
        <authorList>
            <person name="Kurt Z."/>
        </authorList>
    </citation>
    <scope>NUCLEOTIDE SEQUENCE</scope>
</reference>
<protein>
    <submittedName>
        <fullName evidence="8">Myb-like DNA-binding domain-containing protein</fullName>
    </submittedName>
    <submittedName>
        <fullName evidence="9">Myb-like_DNA-binding domain-containing protein</fullName>
    </submittedName>
</protein>
<dbReference type="PROSITE" id="PS51294">
    <property type="entry name" value="HTH_MYB"/>
    <property type="match status" value="2"/>
</dbReference>
<reference evidence="9 10" key="2">
    <citation type="submission" date="2024-07" db="EMBL/GenBank/DDBJ databases">
        <authorList>
            <person name="Akdeniz Z."/>
        </authorList>
    </citation>
    <scope>NUCLEOTIDE SEQUENCE [LARGE SCALE GENOMIC DNA]</scope>
</reference>
<dbReference type="EMBL" id="CAXDID020000460">
    <property type="protein sequence ID" value="CAL6093696.1"/>
    <property type="molecule type" value="Genomic_DNA"/>
</dbReference>
<dbReference type="CDD" id="cd00167">
    <property type="entry name" value="SANT"/>
    <property type="match status" value="2"/>
</dbReference>
<dbReference type="AlphaFoldDB" id="A0AA86NMG1"/>
<dbReference type="PROSITE" id="PS51293">
    <property type="entry name" value="SANT"/>
    <property type="match status" value="1"/>
</dbReference>
<name>A0AA86NMG1_9EUKA</name>
<proteinExistence type="predicted"/>
<comment type="caution">
    <text evidence="8">The sequence shown here is derived from an EMBL/GenBank/DDBJ whole genome shotgun (WGS) entry which is preliminary data.</text>
</comment>
<organism evidence="8">
    <name type="scientific">Hexamita inflata</name>
    <dbReference type="NCBI Taxonomy" id="28002"/>
    <lineage>
        <taxon>Eukaryota</taxon>
        <taxon>Metamonada</taxon>
        <taxon>Diplomonadida</taxon>
        <taxon>Hexamitidae</taxon>
        <taxon>Hexamitinae</taxon>
        <taxon>Hexamita</taxon>
    </lineage>
</organism>
<dbReference type="InterPro" id="IPR051575">
    <property type="entry name" value="Myb-like_DNA-bd"/>
</dbReference>
<dbReference type="Pfam" id="PF00249">
    <property type="entry name" value="Myb_DNA-binding"/>
    <property type="match status" value="2"/>
</dbReference>
<evidence type="ECO:0000259" key="6">
    <source>
        <dbReference type="PROSITE" id="PS51293"/>
    </source>
</evidence>
<dbReference type="Proteomes" id="UP001642409">
    <property type="component" value="Unassembled WGS sequence"/>
</dbReference>
<sequence length="160" mass="18828">MSYREWTKDEINKLITAAEQFKRGRGIDWKQVANYVNTRSERQCQDRYFSRTKNGVVTKTNSTYSVWTPDEENLLKELVSQHGHKWSLFVDYFPGRDANKIKAKYYNFSRQAGNSINGGSSYDSSFVEQQRSCFSNSQIVDYGQEFDPETDFQHWDNNDE</sequence>
<dbReference type="Gene3D" id="1.10.10.60">
    <property type="entry name" value="Homeodomain-like"/>
    <property type="match status" value="2"/>
</dbReference>
<keyword evidence="4" id="KW-0539">Nucleus</keyword>
<feature type="domain" description="HTH myb-type" evidence="7">
    <location>
        <begin position="67"/>
        <end position="112"/>
    </location>
</feature>
<dbReference type="GO" id="GO:0000978">
    <property type="term" value="F:RNA polymerase II cis-regulatory region sequence-specific DNA binding"/>
    <property type="evidence" value="ECO:0007669"/>
    <property type="project" value="TreeGrafter"/>
</dbReference>